<protein>
    <submittedName>
        <fullName evidence="1">Uncharacterized protein</fullName>
    </submittedName>
</protein>
<sequence length="40" mass="4641">MHTEAFFTIFLGSFVLFAKDDQRSFQLIITHGFTSFLLTL</sequence>
<name>A0A8S5QYM0_9CAUD</name>
<dbReference type="EMBL" id="BK015772">
    <property type="protein sequence ID" value="DAE24359.1"/>
    <property type="molecule type" value="Genomic_DNA"/>
</dbReference>
<reference evidence="1" key="1">
    <citation type="journal article" date="2021" name="Proc. Natl. Acad. Sci. U.S.A.">
        <title>A Catalog of Tens of Thousands of Viruses from Human Metagenomes Reveals Hidden Associations with Chronic Diseases.</title>
        <authorList>
            <person name="Tisza M.J."/>
            <person name="Buck C.B."/>
        </authorList>
    </citation>
    <scope>NUCLEOTIDE SEQUENCE</scope>
    <source>
        <strain evidence="1">Cttnq1</strain>
    </source>
</reference>
<organism evidence="1">
    <name type="scientific">Siphoviridae sp. cttnq1</name>
    <dbReference type="NCBI Taxonomy" id="2826495"/>
    <lineage>
        <taxon>Viruses</taxon>
        <taxon>Duplodnaviria</taxon>
        <taxon>Heunggongvirae</taxon>
        <taxon>Uroviricota</taxon>
        <taxon>Caudoviricetes</taxon>
    </lineage>
</organism>
<proteinExistence type="predicted"/>
<accession>A0A8S5QYM0</accession>
<evidence type="ECO:0000313" key="1">
    <source>
        <dbReference type="EMBL" id="DAE24359.1"/>
    </source>
</evidence>